<organism evidence="1 2">
    <name type="scientific">Faecalibacillus faecis</name>
    <dbReference type="NCBI Taxonomy" id="1982628"/>
    <lineage>
        <taxon>Bacteria</taxon>
        <taxon>Bacillati</taxon>
        <taxon>Bacillota</taxon>
        <taxon>Erysipelotrichia</taxon>
        <taxon>Erysipelotrichales</taxon>
        <taxon>Coprobacillaceae</taxon>
        <taxon>Faecalibacillus</taxon>
    </lineage>
</organism>
<accession>A0A2T3G2I1</accession>
<evidence type="ECO:0000313" key="1">
    <source>
        <dbReference type="EMBL" id="PST41744.1"/>
    </source>
</evidence>
<dbReference type="Proteomes" id="UP000241201">
    <property type="component" value="Unassembled WGS sequence"/>
</dbReference>
<name>A0A2T3G2I1_9FIRM</name>
<reference evidence="2" key="1">
    <citation type="submission" date="2018-03" db="EMBL/GenBank/DDBJ databases">
        <title>Lachnoclostridium SNUG30370 gen.nov., sp.nov., isolated from human faeces.</title>
        <authorList>
            <person name="Seo B."/>
            <person name="Jeon K."/>
            <person name="Ko G."/>
        </authorList>
    </citation>
    <scope>NUCLEOTIDE SEQUENCE [LARGE SCALE GENOMIC DNA]</scope>
    <source>
        <strain evidence="2">SNUG30370</strain>
    </source>
</reference>
<dbReference type="RefSeq" id="WP_106987265.1">
    <property type="nucleotide sequence ID" value="NZ_PYLP01000002.1"/>
</dbReference>
<proteinExistence type="predicted"/>
<protein>
    <submittedName>
        <fullName evidence="1">Uncharacterized protein</fullName>
    </submittedName>
</protein>
<dbReference type="AlphaFoldDB" id="A0A2T3G2I1"/>
<evidence type="ECO:0000313" key="2">
    <source>
        <dbReference type="Proteomes" id="UP000241201"/>
    </source>
</evidence>
<dbReference type="EMBL" id="PYLP01000002">
    <property type="protein sequence ID" value="PST41744.1"/>
    <property type="molecule type" value="Genomic_DNA"/>
</dbReference>
<dbReference type="GeneID" id="77470054"/>
<comment type="caution">
    <text evidence="1">The sequence shown here is derived from an EMBL/GenBank/DDBJ whole genome shotgun (WGS) entry which is preliminary data.</text>
</comment>
<keyword evidence="2" id="KW-1185">Reference proteome</keyword>
<gene>
    <name evidence="1" type="ORF">C7U55_02900</name>
</gene>
<sequence length="296" mass="35380">MLKRIINKIKYHLIKEIVLVDSENIGYQIPEEIPKHTLVYLFISDPYIDEKIKDYKNNKHIKLINISNIRKECITKNIMDFCIVVELTNLLSYVSKKTRIVICSKDRGYDASILYLKEKDPKHSVSRHPGSFCYYYNEGNEDYLSIMSKVDDSLRKKILSYTCMDSLKYSLSKNEKKLFVVEEYINTIGMVKTFIEFDIYQMSYELYYSGTHVGSFENKEDALYEYHQCIEKLHHIYDKYESHERFLKSRHFHIRHYIEEASMQNLPLEEGLINHLGKEQGHSVYKEYVSLKVRRW</sequence>